<dbReference type="EMBL" id="UIDG01000434">
    <property type="protein sequence ID" value="SUS07698.1"/>
    <property type="molecule type" value="Genomic_DNA"/>
</dbReference>
<dbReference type="EMBL" id="UIDG01000448">
    <property type="protein sequence ID" value="SUS07805.1"/>
    <property type="molecule type" value="Genomic_DNA"/>
</dbReference>
<evidence type="ECO:0000313" key="1">
    <source>
        <dbReference type="EMBL" id="SUS07698.1"/>
    </source>
</evidence>
<reference evidence="1" key="1">
    <citation type="submission" date="2018-07" db="EMBL/GenBank/DDBJ databases">
        <authorList>
            <person name="Quirk P.G."/>
            <person name="Krulwich T.A."/>
        </authorList>
    </citation>
    <scope>NUCLEOTIDE SEQUENCE</scope>
</reference>
<name>A0A380THQ2_9ZZZZ</name>
<evidence type="ECO:0000313" key="2">
    <source>
        <dbReference type="EMBL" id="SUS07805.1"/>
    </source>
</evidence>
<proteinExistence type="predicted"/>
<dbReference type="AlphaFoldDB" id="A0A380THQ2"/>
<sequence length="24" mass="2541">MGSGYAARIIDAFARARKSLLTDG</sequence>
<protein>
    <submittedName>
        <fullName evidence="1">Uncharacterized protein</fullName>
    </submittedName>
</protein>
<accession>A0A380THQ2</accession>
<gene>
    <name evidence="1" type="ORF">DF3PB_490014</name>
    <name evidence="2" type="ORF">DF3PB_5010002</name>
</gene>
<organism evidence="1">
    <name type="scientific">metagenome</name>
    <dbReference type="NCBI Taxonomy" id="256318"/>
    <lineage>
        <taxon>unclassified sequences</taxon>
        <taxon>metagenomes</taxon>
    </lineage>
</organism>